<feature type="compositionally biased region" description="Polar residues" evidence="14">
    <location>
        <begin position="356"/>
        <end position="369"/>
    </location>
</feature>
<dbReference type="Proteomes" id="UP000008866">
    <property type="component" value="Unassembled WGS sequence"/>
</dbReference>
<protein>
    <recommendedName>
        <fullName evidence="11">Nucleoporin NSP1</fullName>
    </recommendedName>
    <alternativeName>
        <fullName evidence="12">Nuclear pore protein NSP1</fullName>
    </alternativeName>
    <alternativeName>
        <fullName evidence="13">Nucleoskeletal-like protein</fullName>
    </alternativeName>
</protein>
<keyword evidence="7" id="KW-0653">Protein transport</keyword>
<keyword evidence="9" id="KW-0906">Nuclear pore complex</keyword>
<evidence type="ECO:0000256" key="13">
    <source>
        <dbReference type="ARBA" id="ARBA00081079"/>
    </source>
</evidence>
<proteinExistence type="inferred from homology"/>
<reference evidence="17" key="1">
    <citation type="journal article" date="2011" name="Genome Biol.">
        <title>Comparative and functional genomics provide insights into the pathogenicity of dermatophytic fungi.</title>
        <authorList>
            <person name="Burmester A."/>
            <person name="Shelest E."/>
            <person name="Gloeckner G."/>
            <person name="Heddergott C."/>
            <person name="Schindler S."/>
            <person name="Staib P."/>
            <person name="Heidel A."/>
            <person name="Felder M."/>
            <person name="Petzold A."/>
            <person name="Szafranski K."/>
            <person name="Feuermann M."/>
            <person name="Pedruzzi I."/>
            <person name="Priebe S."/>
            <person name="Groth M."/>
            <person name="Winkler R."/>
            <person name="Li W."/>
            <person name="Kniemeyer O."/>
            <person name="Schroeckh V."/>
            <person name="Hertweck C."/>
            <person name="Hube B."/>
            <person name="White T.C."/>
            <person name="Platzer M."/>
            <person name="Guthke R."/>
            <person name="Heitman J."/>
            <person name="Woestemeyer J."/>
            <person name="Zipfel P.F."/>
            <person name="Monod M."/>
            <person name="Brakhage A.A."/>
        </authorList>
    </citation>
    <scope>NUCLEOTIDE SEQUENCE [LARGE SCALE GENOMIC DNA]</scope>
    <source>
        <strain evidence="17">ATCC MYA-4681 / CBS 112371</strain>
    </source>
</reference>
<keyword evidence="8" id="KW-0811">Translocation</keyword>
<feature type="compositionally biased region" description="Polar residues" evidence="14">
    <location>
        <begin position="322"/>
        <end position="335"/>
    </location>
</feature>
<dbReference type="HOGENOM" id="CLU_018823_0_0_1"/>
<name>D4AVU1_ARTBC</name>
<dbReference type="GO" id="GO:0006606">
    <property type="term" value="P:protein import into nucleus"/>
    <property type="evidence" value="ECO:0007669"/>
    <property type="project" value="TreeGrafter"/>
</dbReference>
<dbReference type="GO" id="GO:0005543">
    <property type="term" value="F:phospholipid binding"/>
    <property type="evidence" value="ECO:0007669"/>
    <property type="project" value="TreeGrafter"/>
</dbReference>
<dbReference type="FunFam" id="1.20.5.170:FF:000040">
    <property type="entry name" value="Nuclear pore glycoprotein p62"/>
    <property type="match status" value="1"/>
</dbReference>
<feature type="region of interest" description="Disordered" evidence="14">
    <location>
        <begin position="36"/>
        <end position="404"/>
    </location>
</feature>
<feature type="compositionally biased region" description="Polar residues" evidence="14">
    <location>
        <begin position="209"/>
        <end position="224"/>
    </location>
</feature>
<evidence type="ECO:0000256" key="10">
    <source>
        <dbReference type="ARBA" id="ARBA00023242"/>
    </source>
</evidence>
<keyword evidence="17" id="KW-1185">Reference proteome</keyword>
<dbReference type="EMBL" id="ABSU01000013">
    <property type="protein sequence ID" value="EFE32847.1"/>
    <property type="molecule type" value="Genomic_DNA"/>
</dbReference>
<dbReference type="RefSeq" id="XP_003013487.1">
    <property type="nucleotide sequence ID" value="XM_003013441.1"/>
</dbReference>
<dbReference type="InterPro" id="IPR007758">
    <property type="entry name" value="Nucleoporin_NSP1_C"/>
</dbReference>
<dbReference type="KEGG" id="abe:ARB_00305"/>
<evidence type="ECO:0000256" key="14">
    <source>
        <dbReference type="SAM" id="MobiDB-lite"/>
    </source>
</evidence>
<evidence type="ECO:0000313" key="17">
    <source>
        <dbReference type="Proteomes" id="UP000008866"/>
    </source>
</evidence>
<dbReference type="STRING" id="663331.D4AVU1"/>
<feature type="compositionally biased region" description="Polar residues" evidence="14">
    <location>
        <begin position="40"/>
        <end position="76"/>
    </location>
</feature>
<evidence type="ECO:0000256" key="12">
    <source>
        <dbReference type="ARBA" id="ARBA00078941"/>
    </source>
</evidence>
<dbReference type="GO" id="GO:0051028">
    <property type="term" value="P:mRNA transport"/>
    <property type="evidence" value="ECO:0007669"/>
    <property type="project" value="UniProtKB-KW"/>
</dbReference>
<dbReference type="PANTHER" id="PTHR12084">
    <property type="entry name" value="NUCLEAR PORE GLYCOPROTEIN P62-RELATED"/>
    <property type="match status" value="1"/>
</dbReference>
<dbReference type="GO" id="GO:0044613">
    <property type="term" value="C:nuclear pore central transport channel"/>
    <property type="evidence" value="ECO:0007669"/>
    <property type="project" value="TreeGrafter"/>
</dbReference>
<feature type="compositionally biased region" description="Low complexity" evidence="14">
    <location>
        <begin position="131"/>
        <end position="140"/>
    </location>
</feature>
<dbReference type="eggNOG" id="KOG2196">
    <property type="taxonomic scope" value="Eukaryota"/>
</dbReference>
<feature type="compositionally biased region" description="Low complexity" evidence="14">
    <location>
        <begin position="370"/>
        <end position="381"/>
    </location>
</feature>
<feature type="region of interest" description="Disordered" evidence="14">
    <location>
        <begin position="417"/>
        <end position="490"/>
    </location>
</feature>
<keyword evidence="10" id="KW-0539">Nucleus</keyword>
<feature type="compositionally biased region" description="Low complexity" evidence="14">
    <location>
        <begin position="90"/>
        <end position="103"/>
    </location>
</feature>
<feature type="compositionally biased region" description="Gly residues" evidence="14">
    <location>
        <begin position="77"/>
        <end position="89"/>
    </location>
</feature>
<feature type="compositionally biased region" description="Low complexity" evidence="14">
    <location>
        <begin position="269"/>
        <end position="282"/>
    </location>
</feature>
<comment type="similarity">
    <text evidence="4">Belongs to the nucleoporin NSP1/NUP62 family.</text>
</comment>
<feature type="compositionally biased region" description="Low complexity" evidence="14">
    <location>
        <begin position="394"/>
        <end position="404"/>
    </location>
</feature>
<evidence type="ECO:0000256" key="2">
    <source>
        <dbReference type="ARBA" id="ARBA00004567"/>
    </source>
</evidence>
<feature type="domain" description="Nucleoporin NSP1-like C-terminal" evidence="15">
    <location>
        <begin position="476"/>
        <end position="583"/>
    </location>
</feature>
<comment type="subcellular location">
    <subcellularLocation>
        <location evidence="1">Nucleus membrane</location>
        <topology evidence="1">Peripheral membrane protein</topology>
        <orientation evidence="1">Cytoplasmic side</orientation>
    </subcellularLocation>
    <subcellularLocation>
        <location evidence="3">Nucleus membrane</location>
        <topology evidence="3">Peripheral membrane protein</topology>
        <orientation evidence="3">Nucleoplasmic side</orientation>
    </subcellularLocation>
    <subcellularLocation>
        <location evidence="2">Nucleus</location>
        <location evidence="2">Nuclear pore complex</location>
    </subcellularLocation>
</comment>
<evidence type="ECO:0000256" key="11">
    <source>
        <dbReference type="ARBA" id="ARBA00068864"/>
    </source>
</evidence>
<evidence type="ECO:0000256" key="4">
    <source>
        <dbReference type="ARBA" id="ARBA00005911"/>
    </source>
</evidence>
<dbReference type="GO" id="GO:0017056">
    <property type="term" value="F:structural constituent of nuclear pore"/>
    <property type="evidence" value="ECO:0007669"/>
    <property type="project" value="InterPro"/>
</dbReference>
<dbReference type="GeneID" id="9519604"/>
<keyword evidence="5" id="KW-0813">Transport</keyword>
<evidence type="ECO:0000256" key="8">
    <source>
        <dbReference type="ARBA" id="ARBA00023010"/>
    </source>
</evidence>
<evidence type="ECO:0000256" key="9">
    <source>
        <dbReference type="ARBA" id="ARBA00023132"/>
    </source>
</evidence>
<evidence type="ECO:0000256" key="6">
    <source>
        <dbReference type="ARBA" id="ARBA00022816"/>
    </source>
</evidence>
<sequence length="708" mass="71588">MSANLEASFLLKKTSKAKKQQDNEAPSAALILALDYSPRKPNNSRAGLQTSLPTTMNFGSASTSGGSSPFGQATSGSTGGLFGNIGAGGQSTSTSSPSIFGSTPAPAATGSLFGTQKPAASGGSFSFTNPSQTSGQQSSSPIFGSGTATPNKPADSAQAQKPSGLFGAGNTTTGSSNLFGSTTPATTKSGLFGNISTTPAGPPPPQTQSNAQKLPSFGQQTSAPSALFGNARTSSPLSATTPAVSSPAFGANASAGQQQTKPAGGLFGAAGSANTSTSAPGGMFANLGQPKPATDASKPSTNTPLFGAGGSTPTTTQPSGSLFTPSSGASTQPAFSLTSASTTKPSTSLTTTSTTGGNTQNSLFSLGTPSSTAASTTTTTAQSGGLFNTPKPNSSTDSTTPAATTAASASNMFASLGKPATTTTAPSTTTTTGTTGATTGTTASSASAPTATASAPATTKPGTTTVTTAGTNLGTSTVGPAPPAQSRLKNKTMDEIITRWATDLTKYQKEFQEQAEQVAEWDRMLVENSTKVQKLYGNTVDAERATQEVERQLASVESQQDELSSWLDRYEQEVETLLSKQVGTGDNLPGPDQERARTYKLAERLSERLNEMGQDLTSMIEEVNTASATLSKTSKADEPISQIVRILNSHLSQLQLIDQGTAALRAKITASQKLGNSMSAFKNGTPRGAVSGSGGAAEDFYRSYMGRR</sequence>
<dbReference type="Gene3D" id="1.20.5.170">
    <property type="match status" value="1"/>
</dbReference>
<dbReference type="OMA" id="EMMSKQV"/>
<feature type="compositionally biased region" description="Low complexity" evidence="14">
    <location>
        <begin position="311"/>
        <end position="321"/>
    </location>
</feature>
<accession>D4AVU1</accession>
<evidence type="ECO:0000313" key="16">
    <source>
        <dbReference type="EMBL" id="EFE32847.1"/>
    </source>
</evidence>
<dbReference type="GO" id="GO:0006405">
    <property type="term" value="P:RNA export from nucleus"/>
    <property type="evidence" value="ECO:0007669"/>
    <property type="project" value="TreeGrafter"/>
</dbReference>
<feature type="compositionally biased region" description="Polar residues" evidence="14">
    <location>
        <begin position="382"/>
        <end position="393"/>
    </location>
</feature>
<evidence type="ECO:0000256" key="7">
    <source>
        <dbReference type="ARBA" id="ARBA00022927"/>
    </source>
</evidence>
<dbReference type="InterPro" id="IPR026010">
    <property type="entry name" value="NSP1/NUP62"/>
</dbReference>
<evidence type="ECO:0000256" key="1">
    <source>
        <dbReference type="ARBA" id="ARBA00004335"/>
    </source>
</evidence>
<feature type="compositionally biased region" description="Low complexity" evidence="14">
    <location>
        <begin position="419"/>
        <end position="477"/>
    </location>
</feature>
<dbReference type="Pfam" id="PF05064">
    <property type="entry name" value="Nsp1_C"/>
    <property type="match status" value="1"/>
</dbReference>
<gene>
    <name evidence="16" type="ORF">ARB_00305</name>
</gene>
<dbReference type="AlphaFoldDB" id="D4AVU1"/>
<feature type="compositionally biased region" description="Polar residues" evidence="14">
    <location>
        <begin position="169"/>
        <end position="189"/>
    </location>
</feature>
<comment type="caution">
    <text evidence="16">The sequence shown here is derived from an EMBL/GenBank/DDBJ whole genome shotgun (WGS) entry which is preliminary data.</text>
</comment>
<evidence type="ECO:0000256" key="5">
    <source>
        <dbReference type="ARBA" id="ARBA00022448"/>
    </source>
</evidence>
<dbReference type="PANTHER" id="PTHR12084:SF0">
    <property type="entry name" value="NUCLEAR PORE GLYCOPROTEIN P62"/>
    <property type="match status" value="1"/>
</dbReference>
<keyword evidence="6" id="KW-0509">mRNA transport</keyword>
<organism evidence="16 17">
    <name type="scientific">Arthroderma benhamiae (strain ATCC MYA-4681 / CBS 112371)</name>
    <name type="common">Trichophyton mentagrophytes</name>
    <dbReference type="NCBI Taxonomy" id="663331"/>
    <lineage>
        <taxon>Eukaryota</taxon>
        <taxon>Fungi</taxon>
        <taxon>Dikarya</taxon>
        <taxon>Ascomycota</taxon>
        <taxon>Pezizomycotina</taxon>
        <taxon>Eurotiomycetes</taxon>
        <taxon>Eurotiomycetidae</taxon>
        <taxon>Onygenales</taxon>
        <taxon>Arthrodermataceae</taxon>
        <taxon>Trichophyton</taxon>
    </lineage>
</organism>
<evidence type="ECO:0000256" key="3">
    <source>
        <dbReference type="ARBA" id="ARBA00004620"/>
    </source>
</evidence>
<dbReference type="GO" id="GO:0031965">
    <property type="term" value="C:nuclear membrane"/>
    <property type="evidence" value="ECO:0007669"/>
    <property type="project" value="UniProtKB-SubCell"/>
</dbReference>
<evidence type="ECO:0000259" key="15">
    <source>
        <dbReference type="Pfam" id="PF05064"/>
    </source>
</evidence>
<feature type="compositionally biased region" description="Polar residues" evidence="14">
    <location>
        <begin position="231"/>
        <end position="244"/>
    </location>
</feature>
<feature type="compositionally biased region" description="Low complexity" evidence="14">
    <location>
        <begin position="336"/>
        <end position="355"/>
    </location>
</feature>